<name>A0A5B7FWC9_PORTR</name>
<dbReference type="EMBL" id="VSRR010009154">
    <property type="protein sequence ID" value="MPC49876.1"/>
    <property type="molecule type" value="Genomic_DNA"/>
</dbReference>
<evidence type="ECO:0000313" key="3">
    <source>
        <dbReference type="Proteomes" id="UP000324222"/>
    </source>
</evidence>
<comment type="caution">
    <text evidence="2">The sequence shown here is derived from an EMBL/GenBank/DDBJ whole genome shotgun (WGS) entry which is preliminary data.</text>
</comment>
<dbReference type="AlphaFoldDB" id="A0A5B7FWC9"/>
<gene>
    <name evidence="2" type="ORF">E2C01_043691</name>
</gene>
<feature type="region of interest" description="Disordered" evidence="1">
    <location>
        <begin position="106"/>
        <end position="152"/>
    </location>
</feature>
<dbReference type="Proteomes" id="UP000324222">
    <property type="component" value="Unassembled WGS sequence"/>
</dbReference>
<dbReference type="OrthoDB" id="10669796at2759"/>
<protein>
    <submittedName>
        <fullName evidence="2">Uncharacterized protein</fullName>
    </submittedName>
</protein>
<organism evidence="2 3">
    <name type="scientific">Portunus trituberculatus</name>
    <name type="common">Swimming crab</name>
    <name type="synonym">Neptunus trituberculatus</name>
    <dbReference type="NCBI Taxonomy" id="210409"/>
    <lineage>
        <taxon>Eukaryota</taxon>
        <taxon>Metazoa</taxon>
        <taxon>Ecdysozoa</taxon>
        <taxon>Arthropoda</taxon>
        <taxon>Crustacea</taxon>
        <taxon>Multicrustacea</taxon>
        <taxon>Malacostraca</taxon>
        <taxon>Eumalacostraca</taxon>
        <taxon>Eucarida</taxon>
        <taxon>Decapoda</taxon>
        <taxon>Pleocyemata</taxon>
        <taxon>Brachyura</taxon>
        <taxon>Eubrachyura</taxon>
        <taxon>Portunoidea</taxon>
        <taxon>Portunidae</taxon>
        <taxon>Portuninae</taxon>
        <taxon>Portunus</taxon>
    </lineage>
</organism>
<evidence type="ECO:0000313" key="2">
    <source>
        <dbReference type="EMBL" id="MPC49876.1"/>
    </source>
</evidence>
<reference evidence="2 3" key="1">
    <citation type="submission" date="2019-05" db="EMBL/GenBank/DDBJ databases">
        <title>Another draft genome of Portunus trituberculatus and its Hox gene families provides insights of decapod evolution.</title>
        <authorList>
            <person name="Jeong J.-H."/>
            <person name="Song I."/>
            <person name="Kim S."/>
            <person name="Choi T."/>
            <person name="Kim D."/>
            <person name="Ryu S."/>
            <person name="Kim W."/>
        </authorList>
    </citation>
    <scope>NUCLEOTIDE SEQUENCE [LARGE SCALE GENOMIC DNA]</scope>
    <source>
        <tissue evidence="2">Muscle</tissue>
    </source>
</reference>
<keyword evidence="3" id="KW-1185">Reference proteome</keyword>
<evidence type="ECO:0000256" key="1">
    <source>
        <dbReference type="SAM" id="MobiDB-lite"/>
    </source>
</evidence>
<accession>A0A5B7FWC9</accession>
<sequence length="170" mass="18832">MVDNRKGEEFLRVIQDNFLKQVILESSQENNILDLILRDREEEVTQVEVGGQLGNINEVKLQSQPVVSDNQLQIIAGQGRTSDQTKEGFYYEILPDLSSRRVIVSRPAQDTEEPVYSDVLPEHDLRPRSPPYENVPVPPGGAASPQSSLEASEANVSNIYATVTHATCTG</sequence>
<proteinExistence type="predicted"/>